<comment type="caution">
    <text evidence="4">The sequence shown here is derived from an EMBL/GenBank/DDBJ whole genome shotgun (WGS) entry which is preliminary data.</text>
</comment>
<organism evidence="4 5">
    <name type="scientific">Castilleja foliolosa</name>
    <dbReference type="NCBI Taxonomy" id="1961234"/>
    <lineage>
        <taxon>Eukaryota</taxon>
        <taxon>Viridiplantae</taxon>
        <taxon>Streptophyta</taxon>
        <taxon>Embryophyta</taxon>
        <taxon>Tracheophyta</taxon>
        <taxon>Spermatophyta</taxon>
        <taxon>Magnoliopsida</taxon>
        <taxon>eudicotyledons</taxon>
        <taxon>Gunneridae</taxon>
        <taxon>Pentapetalae</taxon>
        <taxon>asterids</taxon>
        <taxon>lamiids</taxon>
        <taxon>Lamiales</taxon>
        <taxon>Orobanchaceae</taxon>
        <taxon>Pedicularideae</taxon>
        <taxon>Castillejinae</taxon>
        <taxon>Castilleja</taxon>
    </lineage>
</organism>
<feature type="domain" description="DUF668" evidence="2">
    <location>
        <begin position="353"/>
        <end position="435"/>
    </location>
</feature>
<evidence type="ECO:0000259" key="3">
    <source>
        <dbReference type="Pfam" id="PF11961"/>
    </source>
</evidence>
<reference evidence="5" key="1">
    <citation type="journal article" date="2024" name="IScience">
        <title>Strigolactones Initiate the Formation of Haustorium-like Structures in Castilleja.</title>
        <authorList>
            <person name="Buerger M."/>
            <person name="Peterson D."/>
            <person name="Chory J."/>
        </authorList>
    </citation>
    <scope>NUCLEOTIDE SEQUENCE [LARGE SCALE GENOMIC DNA]</scope>
</reference>
<evidence type="ECO:0000259" key="2">
    <source>
        <dbReference type="Pfam" id="PF05003"/>
    </source>
</evidence>
<dbReference type="InterPro" id="IPR045021">
    <property type="entry name" value="PSI1/2/3"/>
</dbReference>
<proteinExistence type="predicted"/>
<dbReference type="PANTHER" id="PTHR31730:SF2">
    <property type="entry name" value="PROTEIN PSK SIMULATOR 3"/>
    <property type="match status" value="1"/>
</dbReference>
<feature type="region of interest" description="Disordered" evidence="1">
    <location>
        <begin position="1"/>
        <end position="21"/>
    </location>
</feature>
<dbReference type="EMBL" id="JAVIJP010000017">
    <property type="protein sequence ID" value="KAL3640468.1"/>
    <property type="molecule type" value="Genomic_DNA"/>
</dbReference>
<name>A0ABD3DDN1_9LAMI</name>
<evidence type="ECO:0000313" key="4">
    <source>
        <dbReference type="EMBL" id="KAL3640468.1"/>
    </source>
</evidence>
<evidence type="ECO:0000313" key="5">
    <source>
        <dbReference type="Proteomes" id="UP001632038"/>
    </source>
</evidence>
<gene>
    <name evidence="4" type="ORF">CASFOL_015436</name>
</gene>
<dbReference type="AlphaFoldDB" id="A0ABD3DDN1"/>
<dbReference type="Proteomes" id="UP001632038">
    <property type="component" value="Unassembled WGS sequence"/>
</dbReference>
<dbReference type="InterPro" id="IPR021864">
    <property type="entry name" value="DUF3475"/>
</dbReference>
<dbReference type="InterPro" id="IPR007700">
    <property type="entry name" value="DUF668"/>
</dbReference>
<feature type="domain" description="DUF3475" evidence="3">
    <location>
        <begin position="128"/>
        <end position="184"/>
    </location>
</feature>
<dbReference type="Pfam" id="PF05003">
    <property type="entry name" value="DUF668"/>
    <property type="match status" value="1"/>
</dbReference>
<accession>A0ABD3DDN1</accession>
<protein>
    <recommendedName>
        <fullName evidence="6">DUF668 family protein</fullName>
    </recommendedName>
</protein>
<dbReference type="Pfam" id="PF11961">
    <property type="entry name" value="DUF3475"/>
    <property type="match status" value="1"/>
</dbReference>
<dbReference type="PANTHER" id="PTHR31730">
    <property type="entry name" value="OS01G0873900 PROTEIN"/>
    <property type="match status" value="1"/>
</dbReference>
<sequence>MGGLSSKQSPRSNLYAGTIKNQEKQQINKSKNLTTQVTVEESTTLLARPASVDDDEFYDGIPQYWRSRSLRVTKVSEVSGLLRRAGSVGLERAVSVLDTLGSSVANLNVTDGFVSGATSKNKNNELSIVAFEVANTIVKGSNLMQSLTQRSVRRLKEDVFPAEGVRQLISEDENELLSIVANDKREELRIFSGEVVRFGNRCKDPQWHNLNRFFEKRCNDRNPKKQSMEVAESVMLQMLTLVQLTADLYQELHTLDINEQEYRRKLGNLKSNPAQKRDNRVIMSLNHLAMEMKSQRKQVKNLKKKSLWSRRMEEVMGKLVDVVLFLNQEITDTFGNPEGEAPEKGSSTGQQKLGPAGLALHYANIILLIDSIVDRSSSLPPNSRETLYQSLPPNLQASLRSKLQAFKLEDELAVAEIKAEMEKMLHWLVPVATNTAIAHHGFGWVGEWANTRSEQYRRTPGSIDFMRVQTLHYADIKKTEAYIIDLLVWLNYLVSRSKVNDNRQVNC</sequence>
<keyword evidence="5" id="KW-1185">Reference proteome</keyword>
<feature type="compositionally biased region" description="Polar residues" evidence="1">
    <location>
        <begin position="1"/>
        <end position="12"/>
    </location>
</feature>
<evidence type="ECO:0008006" key="6">
    <source>
        <dbReference type="Google" id="ProtNLM"/>
    </source>
</evidence>
<evidence type="ECO:0000256" key="1">
    <source>
        <dbReference type="SAM" id="MobiDB-lite"/>
    </source>
</evidence>